<proteinExistence type="predicted"/>
<dbReference type="Gene3D" id="3.40.50.300">
    <property type="entry name" value="P-loop containing nucleotide triphosphate hydrolases"/>
    <property type="match status" value="1"/>
</dbReference>
<protein>
    <submittedName>
        <fullName evidence="2">Uncharacterized protein</fullName>
    </submittedName>
</protein>
<dbReference type="PANTHER" id="PTHR24221:SF203">
    <property type="entry name" value="ATP-BINDING_PERMEASE FUSION ABC TRANSPORTER-RELATED"/>
    <property type="match status" value="1"/>
</dbReference>
<feature type="compositionally biased region" description="Basic and acidic residues" evidence="1">
    <location>
        <begin position="89"/>
        <end position="105"/>
    </location>
</feature>
<dbReference type="AlphaFoldDB" id="A0A8J3EDZ9"/>
<comment type="caution">
    <text evidence="2">The sequence shown here is derived from an EMBL/GenBank/DDBJ whole genome shotgun (WGS) entry which is preliminary data.</text>
</comment>
<organism evidence="2 3">
    <name type="scientific">Caldovatus sediminis</name>
    <dbReference type="NCBI Taxonomy" id="2041189"/>
    <lineage>
        <taxon>Bacteria</taxon>
        <taxon>Pseudomonadati</taxon>
        <taxon>Pseudomonadota</taxon>
        <taxon>Alphaproteobacteria</taxon>
        <taxon>Acetobacterales</taxon>
        <taxon>Roseomonadaceae</taxon>
        <taxon>Caldovatus</taxon>
    </lineage>
</organism>
<gene>
    <name evidence="2" type="ORF">GCM10010964_39200</name>
</gene>
<evidence type="ECO:0000313" key="3">
    <source>
        <dbReference type="Proteomes" id="UP000597507"/>
    </source>
</evidence>
<evidence type="ECO:0000256" key="1">
    <source>
        <dbReference type="SAM" id="MobiDB-lite"/>
    </source>
</evidence>
<feature type="region of interest" description="Disordered" evidence="1">
    <location>
        <begin position="79"/>
        <end position="105"/>
    </location>
</feature>
<sequence length="105" mass="11019">MLDAATSALDSGVEAAIQEHRADLMAGKTVIAIVHRLSPVARMDRPAVPEEGRIARRGTHAGLLARGGAHARPWERQWGGFAAAPARGAEGDGARRDARPKPASP</sequence>
<dbReference type="EMBL" id="BMKS01000017">
    <property type="protein sequence ID" value="GGG47984.1"/>
    <property type="molecule type" value="Genomic_DNA"/>
</dbReference>
<dbReference type="RefSeq" id="WP_188903348.1">
    <property type="nucleotide sequence ID" value="NZ_BMKS01000017.1"/>
</dbReference>
<reference evidence="2 3" key="1">
    <citation type="journal article" date="2014" name="Int. J. Syst. Evol. Microbiol.">
        <title>Complete genome sequence of Corynebacterium casei LMG S-19264T (=DSM 44701T), isolated from a smear-ripened cheese.</title>
        <authorList>
            <consortium name="US DOE Joint Genome Institute (JGI-PGF)"/>
            <person name="Walter F."/>
            <person name="Albersmeier A."/>
            <person name="Kalinowski J."/>
            <person name="Ruckert C."/>
        </authorList>
    </citation>
    <scope>NUCLEOTIDE SEQUENCE [LARGE SCALE GENOMIC DNA]</scope>
    <source>
        <strain evidence="2 3">CGMCC 1.16330</strain>
    </source>
</reference>
<evidence type="ECO:0000313" key="2">
    <source>
        <dbReference type="EMBL" id="GGG47984.1"/>
    </source>
</evidence>
<dbReference type="Proteomes" id="UP000597507">
    <property type="component" value="Unassembled WGS sequence"/>
</dbReference>
<name>A0A8J3EDZ9_9PROT</name>
<dbReference type="SUPFAM" id="SSF52540">
    <property type="entry name" value="P-loop containing nucleoside triphosphate hydrolases"/>
    <property type="match status" value="1"/>
</dbReference>
<dbReference type="GO" id="GO:0034040">
    <property type="term" value="F:ATPase-coupled lipid transmembrane transporter activity"/>
    <property type="evidence" value="ECO:0007669"/>
    <property type="project" value="TreeGrafter"/>
</dbReference>
<dbReference type="InterPro" id="IPR027417">
    <property type="entry name" value="P-loop_NTPase"/>
</dbReference>
<keyword evidence="3" id="KW-1185">Reference proteome</keyword>
<accession>A0A8J3EDZ9</accession>
<dbReference type="PANTHER" id="PTHR24221">
    <property type="entry name" value="ATP-BINDING CASSETTE SUB-FAMILY B"/>
    <property type="match status" value="1"/>
</dbReference>
<dbReference type="InterPro" id="IPR039421">
    <property type="entry name" value="Type_1_exporter"/>
</dbReference>